<proteinExistence type="inferred from homology"/>
<evidence type="ECO:0000313" key="9">
    <source>
        <dbReference type="EMBL" id="PIZ71502.1"/>
    </source>
</evidence>
<keyword evidence="4" id="KW-1003">Cell membrane</keyword>
<evidence type="ECO:0000256" key="4">
    <source>
        <dbReference type="ARBA" id="ARBA00022475"/>
    </source>
</evidence>
<evidence type="ECO:0000256" key="7">
    <source>
        <dbReference type="ARBA" id="ARBA00023136"/>
    </source>
</evidence>
<dbReference type="GO" id="GO:0005886">
    <property type="term" value="C:plasma membrane"/>
    <property type="evidence" value="ECO:0007669"/>
    <property type="project" value="UniProtKB-SubCell"/>
</dbReference>
<keyword evidence="5 8" id="KW-0812">Transmembrane</keyword>
<organism evidence="9 10">
    <name type="scientific">Candidatus Portnoybacteria bacterium CG_4_10_14_0_2_um_filter_39_11</name>
    <dbReference type="NCBI Taxonomy" id="1974797"/>
    <lineage>
        <taxon>Bacteria</taxon>
        <taxon>Candidatus Portnoyibacteriota</taxon>
    </lineage>
</organism>
<sequence length="336" mass="36415">MFQKSKLPLVDVLKVVGVVLTLALLFVLRDIILILVVALILAMALTQPVNWLKTKKVPRLLGASIVYLVAIGLFAFLVYLILPPLATEMSHLADNLPQYGESVQHYFKVLQRSQGQAVGQALQNVLEQGSSKLGSMASGIIPALKTVFGRLFHVFVLIVISFYLVLQGPKLKQDFVGAIPAVYRGRWVGVMDRIQKKLRHWFYGVLILGVIIGAMTFIGLYIIGIKYALVLAIVAGILELLPGIGPVLSAIPAVILGLAQSPVLAIVVVILYIAVQQLENHLIVPQVMKKAVGLNPLLVIISLLIGFKLLGLLGGILAVPIVAGLGEVVKELWRKS</sequence>
<evidence type="ECO:0000256" key="8">
    <source>
        <dbReference type="SAM" id="Phobius"/>
    </source>
</evidence>
<comment type="subcellular location">
    <subcellularLocation>
        <location evidence="1">Cell membrane</location>
        <topology evidence="1">Multi-pass membrane protein</topology>
    </subcellularLocation>
</comment>
<comment type="caution">
    <text evidence="9">The sequence shown here is derived from an EMBL/GenBank/DDBJ whole genome shotgun (WGS) entry which is preliminary data.</text>
</comment>
<evidence type="ECO:0000256" key="6">
    <source>
        <dbReference type="ARBA" id="ARBA00022989"/>
    </source>
</evidence>
<dbReference type="Proteomes" id="UP000231071">
    <property type="component" value="Unassembled WGS sequence"/>
</dbReference>
<dbReference type="PANTHER" id="PTHR21716">
    <property type="entry name" value="TRANSMEMBRANE PROTEIN"/>
    <property type="match status" value="1"/>
</dbReference>
<evidence type="ECO:0000256" key="1">
    <source>
        <dbReference type="ARBA" id="ARBA00004651"/>
    </source>
</evidence>
<evidence type="ECO:0000256" key="5">
    <source>
        <dbReference type="ARBA" id="ARBA00022692"/>
    </source>
</evidence>
<dbReference type="AlphaFoldDB" id="A0A2M7UK20"/>
<dbReference type="PANTHER" id="PTHR21716:SF53">
    <property type="entry name" value="PERMEASE PERM-RELATED"/>
    <property type="match status" value="1"/>
</dbReference>
<reference evidence="10" key="1">
    <citation type="submission" date="2017-09" db="EMBL/GenBank/DDBJ databases">
        <title>Depth-based differentiation of microbial function through sediment-hosted aquifers and enrichment of novel symbionts in the deep terrestrial subsurface.</title>
        <authorList>
            <person name="Probst A.J."/>
            <person name="Ladd B."/>
            <person name="Jarett J.K."/>
            <person name="Geller-Mcgrath D.E."/>
            <person name="Sieber C.M.K."/>
            <person name="Emerson J.B."/>
            <person name="Anantharaman K."/>
            <person name="Thomas B.C."/>
            <person name="Malmstrom R."/>
            <person name="Stieglmeier M."/>
            <person name="Klingl A."/>
            <person name="Woyke T."/>
            <person name="Ryan C.M."/>
            <person name="Banfield J.F."/>
        </authorList>
    </citation>
    <scope>NUCLEOTIDE SEQUENCE [LARGE SCALE GENOMIC DNA]</scope>
</reference>
<accession>A0A2M7UK20</accession>
<protein>
    <recommendedName>
        <fullName evidence="11">AI-2E family transporter</fullName>
    </recommendedName>
</protein>
<gene>
    <name evidence="9" type="ORF">COY09_00555</name>
</gene>
<name>A0A2M7UK20_9BACT</name>
<comment type="similarity">
    <text evidence="2">Belongs to the autoinducer-2 exporter (AI-2E) (TC 2.A.86) family.</text>
</comment>
<keyword evidence="6 8" id="KW-1133">Transmembrane helix</keyword>
<feature type="transmembrane region" description="Helical" evidence="8">
    <location>
        <begin position="57"/>
        <end position="82"/>
    </location>
</feature>
<evidence type="ECO:0000256" key="2">
    <source>
        <dbReference type="ARBA" id="ARBA00009773"/>
    </source>
</evidence>
<feature type="transmembrane region" description="Helical" evidence="8">
    <location>
        <begin position="12"/>
        <end position="45"/>
    </location>
</feature>
<dbReference type="Pfam" id="PF01594">
    <property type="entry name" value="AI-2E_transport"/>
    <property type="match status" value="1"/>
</dbReference>
<keyword evidence="7 8" id="KW-0472">Membrane</keyword>
<feature type="transmembrane region" description="Helical" evidence="8">
    <location>
        <begin position="147"/>
        <end position="166"/>
    </location>
</feature>
<dbReference type="InterPro" id="IPR002549">
    <property type="entry name" value="AI-2E-like"/>
</dbReference>
<evidence type="ECO:0008006" key="11">
    <source>
        <dbReference type="Google" id="ProtNLM"/>
    </source>
</evidence>
<feature type="transmembrane region" description="Helical" evidence="8">
    <location>
        <begin position="201"/>
        <end position="223"/>
    </location>
</feature>
<keyword evidence="3" id="KW-0813">Transport</keyword>
<feature type="transmembrane region" description="Helical" evidence="8">
    <location>
        <begin position="229"/>
        <end position="248"/>
    </location>
</feature>
<dbReference type="GO" id="GO:0055085">
    <property type="term" value="P:transmembrane transport"/>
    <property type="evidence" value="ECO:0007669"/>
    <property type="project" value="TreeGrafter"/>
</dbReference>
<evidence type="ECO:0000313" key="10">
    <source>
        <dbReference type="Proteomes" id="UP000231071"/>
    </source>
</evidence>
<feature type="transmembrane region" description="Helical" evidence="8">
    <location>
        <begin position="295"/>
        <end position="325"/>
    </location>
</feature>
<feature type="transmembrane region" description="Helical" evidence="8">
    <location>
        <begin position="255"/>
        <end position="275"/>
    </location>
</feature>
<evidence type="ECO:0000256" key="3">
    <source>
        <dbReference type="ARBA" id="ARBA00022448"/>
    </source>
</evidence>
<dbReference type="EMBL" id="PFOI01000012">
    <property type="protein sequence ID" value="PIZ71502.1"/>
    <property type="molecule type" value="Genomic_DNA"/>
</dbReference>